<protein>
    <submittedName>
        <fullName evidence="1">Uncharacterized protein</fullName>
    </submittedName>
</protein>
<evidence type="ECO:0000313" key="2">
    <source>
        <dbReference type="Proteomes" id="UP000291144"/>
    </source>
</evidence>
<sequence length="304" mass="33810">MPAFVEPPAVAVAGWPDELQQVVQDDFRRTSALASYRWKTADTALQDVVRGLDDLLDLVAERVQAGEPKRSRRQTKKSTQGTAATALLAELPFADVADLLGIPADEIDDMLELVTRRSRADRRTALRAIKQLRAQLEHIEVTKDHSRLSRLFSFIVRLFLVLGTAVGSQSVSELVAGEPQLDAMIQTGVGALVAFALERSTAALRDAWHEREHATVAAEAHKSVLEALVDPAPADDNERTVWAFRILVCSARAWVACFQLEWNFTEKLEYWQALDEIPEAIRTDSADTLRTLHQRLEALTPPKS</sequence>
<accession>A0A4R0KI57</accession>
<name>A0A4R0KI57_9ACTN</name>
<dbReference type="AlphaFoldDB" id="A0A4R0KI57"/>
<dbReference type="RefSeq" id="WP_131358561.1">
    <property type="nucleotide sequence ID" value="NZ_SJKB01000006.1"/>
</dbReference>
<evidence type="ECO:0000313" key="1">
    <source>
        <dbReference type="EMBL" id="TCC60263.1"/>
    </source>
</evidence>
<proteinExistence type="predicted"/>
<dbReference type="Proteomes" id="UP000291144">
    <property type="component" value="Unassembled WGS sequence"/>
</dbReference>
<organism evidence="1 2">
    <name type="scientific">Kribbella pittospori</name>
    <dbReference type="NCBI Taxonomy" id="722689"/>
    <lineage>
        <taxon>Bacteria</taxon>
        <taxon>Bacillati</taxon>
        <taxon>Actinomycetota</taxon>
        <taxon>Actinomycetes</taxon>
        <taxon>Propionibacteriales</taxon>
        <taxon>Kribbellaceae</taxon>
        <taxon>Kribbella</taxon>
    </lineage>
</organism>
<dbReference type="EMBL" id="SJKB01000006">
    <property type="protein sequence ID" value="TCC60263.1"/>
    <property type="molecule type" value="Genomic_DNA"/>
</dbReference>
<gene>
    <name evidence="1" type="ORF">E0H73_20105</name>
</gene>
<dbReference type="OrthoDB" id="3821556at2"/>
<reference evidence="1 2" key="1">
    <citation type="submission" date="2019-02" db="EMBL/GenBank/DDBJ databases">
        <title>Kribbella capetownensis sp. nov. and Kribbella speibonae sp. nov., isolated from soil.</title>
        <authorList>
            <person name="Curtis S.M."/>
            <person name="Norton I."/>
            <person name="Everest G.J."/>
            <person name="Meyers P.R."/>
        </authorList>
    </citation>
    <scope>NUCLEOTIDE SEQUENCE [LARGE SCALE GENOMIC DNA]</scope>
    <source>
        <strain evidence="1 2">NRRL B-24813</strain>
    </source>
</reference>
<keyword evidence="2" id="KW-1185">Reference proteome</keyword>
<comment type="caution">
    <text evidence="1">The sequence shown here is derived from an EMBL/GenBank/DDBJ whole genome shotgun (WGS) entry which is preliminary data.</text>
</comment>